<dbReference type="Proteomes" id="UP001500740">
    <property type="component" value="Unassembled WGS sequence"/>
</dbReference>
<reference evidence="2 3" key="1">
    <citation type="journal article" date="2019" name="Int. J. Syst. Evol. Microbiol.">
        <title>The Global Catalogue of Microorganisms (GCM) 10K type strain sequencing project: providing services to taxonomists for standard genome sequencing and annotation.</title>
        <authorList>
            <consortium name="The Broad Institute Genomics Platform"/>
            <consortium name="The Broad Institute Genome Sequencing Center for Infectious Disease"/>
            <person name="Wu L."/>
            <person name="Ma J."/>
        </authorList>
    </citation>
    <scope>NUCLEOTIDE SEQUENCE [LARGE SCALE GENOMIC DNA]</scope>
    <source>
        <strain evidence="2 3">JCM 14193</strain>
    </source>
</reference>
<evidence type="ECO:0000313" key="2">
    <source>
        <dbReference type="EMBL" id="GAA0454405.1"/>
    </source>
</evidence>
<sequence length="56" mass="6424">MSKNVWMFILILATAIMAVMNRIYGHPVTFFIALTLVLLALTIILVGSFRRQKKEE</sequence>
<keyword evidence="3" id="KW-1185">Reference proteome</keyword>
<evidence type="ECO:0000256" key="1">
    <source>
        <dbReference type="SAM" id="Phobius"/>
    </source>
</evidence>
<evidence type="ECO:0000313" key="3">
    <source>
        <dbReference type="Proteomes" id="UP001500740"/>
    </source>
</evidence>
<protein>
    <submittedName>
        <fullName evidence="2">Uncharacterized protein</fullName>
    </submittedName>
</protein>
<dbReference type="EMBL" id="BAAACZ010000005">
    <property type="protein sequence ID" value="GAA0454405.1"/>
    <property type="molecule type" value="Genomic_DNA"/>
</dbReference>
<keyword evidence="1" id="KW-1133">Transmembrane helix</keyword>
<feature type="transmembrane region" description="Helical" evidence="1">
    <location>
        <begin position="30"/>
        <end position="49"/>
    </location>
</feature>
<gene>
    <name evidence="2" type="ORF">GCM10008935_06570</name>
</gene>
<accession>A0ABN0ZPK6</accession>
<organism evidence="2 3">
    <name type="scientific">Alkalibacillus silvisoli</name>
    <dbReference type="NCBI Taxonomy" id="392823"/>
    <lineage>
        <taxon>Bacteria</taxon>
        <taxon>Bacillati</taxon>
        <taxon>Bacillota</taxon>
        <taxon>Bacilli</taxon>
        <taxon>Bacillales</taxon>
        <taxon>Bacillaceae</taxon>
        <taxon>Alkalibacillus</taxon>
    </lineage>
</organism>
<keyword evidence="1" id="KW-0812">Transmembrane</keyword>
<feature type="transmembrane region" description="Helical" evidence="1">
    <location>
        <begin position="5"/>
        <end position="24"/>
    </location>
</feature>
<comment type="caution">
    <text evidence="2">The sequence shown here is derived from an EMBL/GenBank/DDBJ whole genome shotgun (WGS) entry which is preliminary data.</text>
</comment>
<proteinExistence type="predicted"/>
<name>A0ABN0ZPK6_9BACI</name>
<dbReference type="RefSeq" id="WP_343781769.1">
    <property type="nucleotide sequence ID" value="NZ_BAAACZ010000005.1"/>
</dbReference>
<keyword evidence="1" id="KW-0472">Membrane</keyword>